<organism evidence="6 7">
    <name type="scientific">Pseudallescheria apiosperma</name>
    <name type="common">Scedosporium apiospermum</name>
    <dbReference type="NCBI Taxonomy" id="563466"/>
    <lineage>
        <taxon>Eukaryota</taxon>
        <taxon>Fungi</taxon>
        <taxon>Dikarya</taxon>
        <taxon>Ascomycota</taxon>
        <taxon>Pezizomycotina</taxon>
        <taxon>Sordariomycetes</taxon>
        <taxon>Hypocreomycetidae</taxon>
        <taxon>Microascales</taxon>
        <taxon>Microascaceae</taxon>
        <taxon>Scedosporium</taxon>
    </lineage>
</organism>
<evidence type="ECO:0000256" key="1">
    <source>
        <dbReference type="ARBA" id="ARBA00007968"/>
    </source>
</evidence>
<feature type="repeat" description="WD" evidence="4">
    <location>
        <begin position="545"/>
        <end position="584"/>
    </location>
</feature>
<dbReference type="Proteomes" id="UP000028545">
    <property type="component" value="Unassembled WGS sequence"/>
</dbReference>
<evidence type="ECO:0000256" key="3">
    <source>
        <dbReference type="ARBA" id="ARBA00022737"/>
    </source>
</evidence>
<dbReference type="Gene3D" id="2.130.10.10">
    <property type="entry name" value="YVTN repeat-like/Quinoprotein amine dehydrogenase"/>
    <property type="match status" value="2"/>
</dbReference>
<evidence type="ECO:0000313" key="6">
    <source>
        <dbReference type="EMBL" id="KEZ42716.1"/>
    </source>
</evidence>
<dbReference type="PROSITE" id="PS50181">
    <property type="entry name" value="FBOX"/>
    <property type="match status" value="1"/>
</dbReference>
<feature type="repeat" description="WD" evidence="4">
    <location>
        <begin position="627"/>
        <end position="668"/>
    </location>
</feature>
<dbReference type="GeneID" id="27725062"/>
<sequence length="724" mass="80198">MTRRIIPVADWAPAQEAMYSEPSSSFSPSRGNPVLYEPIMPSYEARPRAINFSLLRRRPKSLVIESSDTNMAVPFLERHSHIRSESAFVGHSHASKPESSSSLRGIIRRASTSLRVKLHRRPTLTNSSISEEPYLEARPATAHATWHRLRQAASFRQQRPVYGESSEPPNHQLDHLTEAMAALPVPSIGGEPPIIPHNTGAAAKASVAEYLNLSGASSSDQESVSHGLRNKWLAHVPGEECGNDRESGIGITVAGSVSEADLTDSKRASLRTQDGTISRIDFITQLPTELAIQILSHLDASGLMTASQVSWDWRAAVANQHVWRESFLREKTATYATSGPIKPGAGLGVPTVKPSNNWREIYCAREELDRRWKRGEAKPVYLNGHLDSIYCLQFDEFKIITGSRDKTVRIWDMHTYECKLVIGPPEVLSDISVLIDESKQPVHYATLSNNQRVAHSMPALVSFPVHHKASILCLQYDDKILVTGSSDASCIVYKVNSGYRPIRRLRRHDAAVLDLVFDEKHIVTCSKDISICVWDRETGALLRRLRGHAGPVNAVQMRGNTIVSCSGDFRVKLWNIDTGKNIREFAGHTKGLACSQFSEDGRYIASAGNDKVIRIWDANTGECLREMKAHDGLVRSLHIDSVSGRLISGSYDTDIKVFDMESGSQLLDFPKWHASWVLSAKSDYRRIVSTGQDPKILILDFGAGVKGIEALESTERQGSDGGYI</sequence>
<dbReference type="PRINTS" id="PR00320">
    <property type="entry name" value="GPROTEINBRPT"/>
</dbReference>
<keyword evidence="7" id="KW-1185">Reference proteome</keyword>
<name>A0A084G5V4_PSEDA</name>
<dbReference type="OrthoDB" id="19711at2759"/>
<evidence type="ECO:0000256" key="2">
    <source>
        <dbReference type="ARBA" id="ARBA00022574"/>
    </source>
</evidence>
<dbReference type="InterPro" id="IPR050995">
    <property type="entry name" value="WD-F-box_domain-protein"/>
</dbReference>
<dbReference type="InterPro" id="IPR019775">
    <property type="entry name" value="WD40_repeat_CS"/>
</dbReference>
<dbReference type="SUPFAM" id="SSF50978">
    <property type="entry name" value="WD40 repeat-like"/>
    <property type="match status" value="1"/>
</dbReference>
<dbReference type="CDD" id="cd00200">
    <property type="entry name" value="WD40"/>
    <property type="match status" value="1"/>
</dbReference>
<dbReference type="RefSeq" id="XP_016642515.1">
    <property type="nucleotide sequence ID" value="XM_016788199.1"/>
</dbReference>
<evidence type="ECO:0000259" key="5">
    <source>
        <dbReference type="PROSITE" id="PS50181"/>
    </source>
</evidence>
<dbReference type="KEGG" id="sapo:SAPIO_CDS5990"/>
<keyword evidence="2 4" id="KW-0853">WD repeat</keyword>
<dbReference type="InterPro" id="IPR036322">
    <property type="entry name" value="WD40_repeat_dom_sf"/>
</dbReference>
<feature type="domain" description="F-box" evidence="5">
    <location>
        <begin position="280"/>
        <end position="326"/>
    </location>
</feature>
<dbReference type="SUPFAM" id="SSF81383">
    <property type="entry name" value="F-box domain"/>
    <property type="match status" value="1"/>
</dbReference>
<dbReference type="PROSITE" id="PS50294">
    <property type="entry name" value="WD_REPEATS_REGION"/>
    <property type="match status" value="3"/>
</dbReference>
<comment type="caution">
    <text evidence="6">The sequence shown here is derived from an EMBL/GenBank/DDBJ whole genome shotgun (WGS) entry which is preliminary data.</text>
</comment>
<feature type="repeat" description="WD" evidence="4">
    <location>
        <begin position="382"/>
        <end position="421"/>
    </location>
</feature>
<proteinExistence type="inferred from homology"/>
<dbReference type="InterPro" id="IPR001680">
    <property type="entry name" value="WD40_rpt"/>
</dbReference>
<dbReference type="Pfam" id="PF12937">
    <property type="entry name" value="F-box-like"/>
    <property type="match status" value="1"/>
</dbReference>
<comment type="similarity">
    <text evidence="1">Belongs to the WD repeat MET30/SCONB/SCON-2 family.</text>
</comment>
<keyword evidence="3" id="KW-0677">Repeat</keyword>
<dbReference type="SMART" id="SM00320">
    <property type="entry name" value="WD40"/>
    <property type="match status" value="6"/>
</dbReference>
<reference evidence="6 7" key="1">
    <citation type="journal article" date="2014" name="Genome Announc.">
        <title>Draft genome sequence of the pathogenic fungus Scedosporium apiospermum.</title>
        <authorList>
            <person name="Vandeputte P."/>
            <person name="Ghamrawi S."/>
            <person name="Rechenmann M."/>
            <person name="Iltis A."/>
            <person name="Giraud S."/>
            <person name="Fleury M."/>
            <person name="Thornton C."/>
            <person name="Delhaes L."/>
            <person name="Meyer W."/>
            <person name="Papon N."/>
            <person name="Bouchara J.P."/>
        </authorList>
    </citation>
    <scope>NUCLEOTIDE SEQUENCE [LARGE SCALE GENOMIC DNA]</scope>
    <source>
        <strain evidence="6 7">IHEM 14462</strain>
    </source>
</reference>
<dbReference type="PROSITE" id="PS00678">
    <property type="entry name" value="WD_REPEATS_1"/>
    <property type="match status" value="3"/>
</dbReference>
<evidence type="ECO:0000313" key="7">
    <source>
        <dbReference type="Proteomes" id="UP000028545"/>
    </source>
</evidence>
<feature type="repeat" description="WD" evidence="4">
    <location>
        <begin position="505"/>
        <end position="544"/>
    </location>
</feature>
<dbReference type="PROSITE" id="PS50082">
    <property type="entry name" value="WD_REPEATS_2"/>
    <property type="match status" value="5"/>
</dbReference>
<feature type="repeat" description="WD" evidence="4">
    <location>
        <begin position="585"/>
        <end position="626"/>
    </location>
</feature>
<dbReference type="InterPro" id="IPR015943">
    <property type="entry name" value="WD40/YVTN_repeat-like_dom_sf"/>
</dbReference>
<dbReference type="VEuPathDB" id="FungiDB:SAPIO_CDS5990"/>
<protein>
    <submittedName>
        <fullName evidence="6">WD domain-containing protein</fullName>
    </submittedName>
</protein>
<gene>
    <name evidence="6" type="ORF">SAPIO_CDS5990</name>
</gene>
<dbReference type="HOGENOM" id="CLU_000288_103_4_1"/>
<dbReference type="PANTHER" id="PTHR14604">
    <property type="entry name" value="WD40 REPEAT PF20"/>
    <property type="match status" value="1"/>
</dbReference>
<dbReference type="EMBL" id="JOWA01000099">
    <property type="protein sequence ID" value="KEZ42716.1"/>
    <property type="molecule type" value="Genomic_DNA"/>
</dbReference>
<dbReference type="InterPro" id="IPR020472">
    <property type="entry name" value="WD40_PAC1"/>
</dbReference>
<dbReference type="InterPro" id="IPR001810">
    <property type="entry name" value="F-box_dom"/>
</dbReference>
<dbReference type="Pfam" id="PF00400">
    <property type="entry name" value="WD40"/>
    <property type="match status" value="6"/>
</dbReference>
<dbReference type="Gene3D" id="1.20.1280.50">
    <property type="match status" value="1"/>
</dbReference>
<dbReference type="InterPro" id="IPR036047">
    <property type="entry name" value="F-box-like_dom_sf"/>
</dbReference>
<evidence type="ECO:0000256" key="4">
    <source>
        <dbReference type="PROSITE-ProRule" id="PRU00221"/>
    </source>
</evidence>
<dbReference type="SMART" id="SM00256">
    <property type="entry name" value="FBOX"/>
    <property type="match status" value="1"/>
</dbReference>
<dbReference type="OMA" id="KDISICV"/>
<dbReference type="AlphaFoldDB" id="A0A084G5V4"/>
<accession>A0A084G5V4</accession>
<dbReference type="PANTHER" id="PTHR14604:SF4">
    <property type="entry name" value="F-BOX DOMAIN-CONTAINING PROTEIN"/>
    <property type="match status" value="1"/>
</dbReference>